<evidence type="ECO:0000256" key="3">
    <source>
        <dbReference type="PROSITE-ProRule" id="PRU00339"/>
    </source>
</evidence>
<name>A0A1G5QSX6_9GAMM</name>
<dbReference type="Pfam" id="PF13432">
    <property type="entry name" value="TPR_16"/>
    <property type="match status" value="2"/>
</dbReference>
<evidence type="ECO:0000256" key="4">
    <source>
        <dbReference type="SAM" id="MobiDB-lite"/>
    </source>
</evidence>
<dbReference type="EMBL" id="FMWD01000009">
    <property type="protein sequence ID" value="SCZ64984.1"/>
    <property type="molecule type" value="Genomic_DNA"/>
</dbReference>
<proteinExistence type="predicted"/>
<keyword evidence="7" id="KW-1185">Reference proteome</keyword>
<feature type="compositionally biased region" description="Low complexity" evidence="4">
    <location>
        <begin position="138"/>
        <end position="148"/>
    </location>
</feature>
<evidence type="ECO:0000313" key="7">
    <source>
        <dbReference type="Proteomes" id="UP000199648"/>
    </source>
</evidence>
<reference evidence="6 7" key="1">
    <citation type="submission" date="2016-10" db="EMBL/GenBank/DDBJ databases">
        <authorList>
            <person name="de Groot N.N."/>
        </authorList>
    </citation>
    <scope>NUCLEOTIDE SEQUENCE [LARGE SCALE GENOMIC DNA]</scope>
    <source>
        <strain evidence="6 7">HLD2</strain>
    </source>
</reference>
<keyword evidence="2 3" id="KW-0802">TPR repeat</keyword>
<evidence type="ECO:0000256" key="2">
    <source>
        <dbReference type="ARBA" id="ARBA00022803"/>
    </source>
</evidence>
<dbReference type="InterPro" id="IPR011990">
    <property type="entry name" value="TPR-like_helical_dom_sf"/>
</dbReference>
<dbReference type="Proteomes" id="UP000199648">
    <property type="component" value="Unassembled WGS sequence"/>
</dbReference>
<gene>
    <name evidence="6" type="ORF">SAMN03097708_02758</name>
</gene>
<dbReference type="InterPro" id="IPR051012">
    <property type="entry name" value="CellSynth/LPSAsmb/PSIAsmb"/>
</dbReference>
<organism evidence="6 7">
    <name type="scientific">Thiohalomonas denitrificans</name>
    <dbReference type="NCBI Taxonomy" id="415747"/>
    <lineage>
        <taxon>Bacteria</taxon>
        <taxon>Pseudomonadati</taxon>
        <taxon>Pseudomonadota</taxon>
        <taxon>Gammaproteobacteria</taxon>
        <taxon>Thiohalomonadales</taxon>
        <taxon>Thiohalomonadaceae</taxon>
        <taxon>Thiohalomonas</taxon>
    </lineage>
</organism>
<evidence type="ECO:0000313" key="6">
    <source>
        <dbReference type="EMBL" id="SCZ64984.1"/>
    </source>
</evidence>
<dbReference type="RefSeq" id="WP_175452585.1">
    <property type="nucleotide sequence ID" value="NZ_FMWD01000009.1"/>
</dbReference>
<dbReference type="Gene3D" id="1.25.40.10">
    <property type="entry name" value="Tetratricopeptide repeat domain"/>
    <property type="match status" value="1"/>
</dbReference>
<keyword evidence="5" id="KW-0812">Transmembrane</keyword>
<accession>A0A1G5QSX6</accession>
<feature type="region of interest" description="Disordered" evidence="4">
    <location>
        <begin position="81"/>
        <end position="171"/>
    </location>
</feature>
<dbReference type="PANTHER" id="PTHR45586">
    <property type="entry name" value="TPR REPEAT-CONTAINING PROTEIN PA4667"/>
    <property type="match status" value="1"/>
</dbReference>
<dbReference type="PROSITE" id="PS50005">
    <property type="entry name" value="TPR"/>
    <property type="match status" value="1"/>
</dbReference>
<dbReference type="AlphaFoldDB" id="A0A1G5QSX6"/>
<protein>
    <submittedName>
        <fullName evidence="6">Tetratricopeptide repeat-containing protein</fullName>
    </submittedName>
</protein>
<sequence>MSLINQVLKDVEARRTNPAARAEQVTPALRTEAASTSRGIAALVFGMAVAGFGGWLWWSQEMAQPPAVPTVIHPGAEPAEQTVAATRPTVSDPVGKLEPDPSPEPEPEPKTPKAPEDRALLQKPPQVTTAGAPQTKTPAGAPPAVAEPKAPEASKTKTQTPQPINTPGRPPVMEKRVRRLTAEQEAEQLYREAYTLLTRGRRNRAEDHLTRALEQYPAHARAREAFAGILVSEGRWVELLTVVERGLVLNPADGKLAQLAARAHLQQEHPEAAVAVLTRSLEAGSSDTGVAAFLAATYQKIGRYSKSAEVYRQLVTAHPRNSTWWAGLGIALEQTERTEEARQAYQNALSRGGLKVALRTHVERRLARLN</sequence>
<dbReference type="SUPFAM" id="SSF48452">
    <property type="entry name" value="TPR-like"/>
    <property type="match status" value="1"/>
</dbReference>
<evidence type="ECO:0000256" key="5">
    <source>
        <dbReference type="SAM" id="Phobius"/>
    </source>
</evidence>
<keyword evidence="5" id="KW-1133">Transmembrane helix</keyword>
<dbReference type="InterPro" id="IPR019734">
    <property type="entry name" value="TPR_rpt"/>
</dbReference>
<feature type="compositionally biased region" description="Polar residues" evidence="4">
    <location>
        <begin position="125"/>
        <end position="137"/>
    </location>
</feature>
<dbReference type="PANTHER" id="PTHR45586:SF1">
    <property type="entry name" value="LIPOPOLYSACCHARIDE ASSEMBLY PROTEIN B"/>
    <property type="match status" value="1"/>
</dbReference>
<dbReference type="STRING" id="415747.SAMN03097708_02758"/>
<feature type="repeat" description="TPR" evidence="3">
    <location>
        <begin position="288"/>
        <end position="321"/>
    </location>
</feature>
<keyword evidence="5" id="KW-0472">Membrane</keyword>
<feature type="transmembrane region" description="Helical" evidence="5">
    <location>
        <begin position="40"/>
        <end position="58"/>
    </location>
</feature>
<feature type="compositionally biased region" description="Polar residues" evidence="4">
    <location>
        <begin position="156"/>
        <end position="165"/>
    </location>
</feature>
<dbReference type="SMART" id="SM00028">
    <property type="entry name" value="TPR"/>
    <property type="match status" value="4"/>
</dbReference>
<evidence type="ECO:0000256" key="1">
    <source>
        <dbReference type="ARBA" id="ARBA00022737"/>
    </source>
</evidence>
<feature type="compositionally biased region" description="Basic and acidic residues" evidence="4">
    <location>
        <begin position="107"/>
        <end position="120"/>
    </location>
</feature>
<keyword evidence="1" id="KW-0677">Repeat</keyword>